<evidence type="ECO:0000256" key="1">
    <source>
        <dbReference type="SAM" id="MobiDB-lite"/>
    </source>
</evidence>
<evidence type="ECO:0000313" key="3">
    <source>
        <dbReference type="EMBL" id="CAA10973.1"/>
    </source>
</evidence>
<feature type="domain" description="Dynein regulatory complex protein 1/2 N-terminal" evidence="2">
    <location>
        <begin position="14"/>
        <end position="97"/>
    </location>
</feature>
<dbReference type="PIR" id="T46706">
    <property type="entry name" value="T46706"/>
</dbReference>
<protein>
    <recommendedName>
        <fullName evidence="2">Dynein regulatory complex protein 1/2 N-terminal domain-containing protein</fullName>
    </recommendedName>
</protein>
<geneLocation type="plasmid" evidence="3">
    <name>pLH1</name>
</geneLocation>
<dbReference type="InterPro" id="IPR039505">
    <property type="entry name" value="DRC1/2_N"/>
</dbReference>
<dbReference type="Pfam" id="PF14772">
    <property type="entry name" value="NYD-SP28"/>
    <property type="match status" value="1"/>
</dbReference>
<feature type="compositionally biased region" description="Basic and acidic residues" evidence="1">
    <location>
        <begin position="142"/>
        <end position="159"/>
    </location>
</feature>
<feature type="compositionally biased region" description="Basic residues" evidence="1">
    <location>
        <begin position="160"/>
        <end position="169"/>
    </location>
</feature>
<dbReference type="EMBL" id="AJ222725">
    <property type="protein sequence ID" value="CAA10973.1"/>
    <property type="molecule type" value="Genomic_DNA"/>
</dbReference>
<reference evidence="3" key="2">
    <citation type="submission" date="1997-12" db="EMBL/GenBank/DDBJ databases">
        <authorList>
            <person name="Thompson J.K."/>
        </authorList>
    </citation>
    <scope>NUCLEOTIDE SEQUENCE [LARGE SCALE GENOMIC DNA]</scope>
    <source>
        <strain evidence="3">ATCC15009</strain>
        <plasmid evidence="3">pLH1</plasmid>
    </source>
</reference>
<feature type="region of interest" description="Disordered" evidence="1">
    <location>
        <begin position="120"/>
        <end position="169"/>
    </location>
</feature>
<accession>O50355</accession>
<evidence type="ECO:0000259" key="2">
    <source>
        <dbReference type="Pfam" id="PF14772"/>
    </source>
</evidence>
<gene>
    <name evidence="3" type="primary">orf-169</name>
</gene>
<sequence>MRVTRFIERNKINAVKKEGKRELFKLTDFNALKKELNEPEAKKEAQSHAFSKDDYILTLKKQLEDQQKQFDEVLKSKDETIDSLKETIATSKHAYEDMKDQLTVKDNQITALTKLTNNAQTLNLVDKDPKRLQSAQGNAETSNEKSSSDEKADSRPTERPKKKHWWQFY</sequence>
<dbReference type="AlphaFoldDB" id="O50355"/>
<reference evidence="3" key="1">
    <citation type="submission" date="1997-12" db="EMBL/GenBank/DDBJ databases">
        <title>Complete sequence of plasmid pLH1 from Lactobacillus helveticus ATCC15009.</title>
        <authorList>
            <person name="Thompson K."/>
            <person name="McConville K.J."/>
            <person name="McReynolds C."/>
            <person name="Foley S."/>
        </authorList>
    </citation>
    <scope>NUCLEOTIDE SEQUENCE [LARGE SCALE GENOMIC DNA]</scope>
    <source>
        <strain evidence="3">ATCC15009</strain>
        <plasmid evidence="3">pLH1</plasmid>
    </source>
</reference>
<proteinExistence type="predicted"/>
<keyword evidence="3" id="KW-0614">Plasmid</keyword>
<organism evidence="3">
    <name type="scientific">Lactobacillus helveticus DSM 20075 = CGMCC 1.1877</name>
    <dbReference type="NCBI Taxonomy" id="585520"/>
    <lineage>
        <taxon>Bacteria</taxon>
        <taxon>Bacillati</taxon>
        <taxon>Bacillota</taxon>
        <taxon>Bacilli</taxon>
        <taxon>Lactobacillales</taxon>
        <taxon>Lactobacillaceae</taxon>
        <taxon>Lactobacillus</taxon>
    </lineage>
</organism>
<name>O50355_LACHE</name>